<dbReference type="NCBIfam" id="TIGR00043">
    <property type="entry name" value="rRNA maturation RNase YbeY"/>
    <property type="match status" value="1"/>
</dbReference>
<keyword evidence="4 9" id="KW-0540">Nuclease</keyword>
<evidence type="ECO:0000256" key="8">
    <source>
        <dbReference type="ARBA" id="ARBA00022833"/>
    </source>
</evidence>
<dbReference type="HAMAP" id="MF_00009">
    <property type="entry name" value="Endoribonucl_YbeY"/>
    <property type="match status" value="1"/>
</dbReference>
<sequence>MTNIDITFNDEIDFLTDANWQTWIEQLLDLAYTRIAKTNKLEMSINFVSNDEIRKINREYRDKDRVTDVISFAIEDGGFDIDMSDFLDDPDFVEDIGDLFIAPKVVEEHGKEYGHGFKREFGYTLVHGFLHLNGYDHIDPGEEKEMIGLQNQILDEYGLER</sequence>
<dbReference type="PANTHER" id="PTHR46986">
    <property type="entry name" value="ENDORIBONUCLEASE YBEY, CHLOROPLASTIC"/>
    <property type="match status" value="1"/>
</dbReference>
<evidence type="ECO:0000256" key="6">
    <source>
        <dbReference type="ARBA" id="ARBA00022759"/>
    </source>
</evidence>
<keyword evidence="5 9" id="KW-0479">Metal-binding</keyword>
<dbReference type="GO" id="GO:0006364">
    <property type="term" value="P:rRNA processing"/>
    <property type="evidence" value="ECO:0007669"/>
    <property type="project" value="UniProtKB-UniRule"/>
</dbReference>
<dbReference type="EC" id="3.1.-.-" evidence="9"/>
<proteinExistence type="inferred from homology"/>
<evidence type="ECO:0000256" key="2">
    <source>
        <dbReference type="ARBA" id="ARBA00022517"/>
    </source>
</evidence>
<reference evidence="10 11" key="1">
    <citation type="journal article" date="2015" name="Genome Announc.">
        <title>Expanding the biotechnology potential of lactobacilli through comparative genomics of 213 strains and associated genera.</title>
        <authorList>
            <person name="Sun Z."/>
            <person name="Harris H.M."/>
            <person name="McCann A."/>
            <person name="Guo C."/>
            <person name="Argimon S."/>
            <person name="Zhang W."/>
            <person name="Yang X."/>
            <person name="Jeffery I.B."/>
            <person name="Cooney J.C."/>
            <person name="Kagawa T.F."/>
            <person name="Liu W."/>
            <person name="Song Y."/>
            <person name="Salvetti E."/>
            <person name="Wrobel A."/>
            <person name="Rasinkangas P."/>
            <person name="Parkhill J."/>
            <person name="Rea M.C."/>
            <person name="O'Sullivan O."/>
            <person name="Ritari J."/>
            <person name="Douillard F.P."/>
            <person name="Paul Ross R."/>
            <person name="Yang R."/>
            <person name="Briner A.E."/>
            <person name="Felis G.E."/>
            <person name="de Vos W.M."/>
            <person name="Barrangou R."/>
            <person name="Klaenhammer T.R."/>
            <person name="Caufield P.W."/>
            <person name="Cui Y."/>
            <person name="Zhang H."/>
            <person name="O'Toole P.W."/>
        </authorList>
    </citation>
    <scope>NUCLEOTIDE SEQUENCE [LARGE SCALE GENOMIC DNA]</scope>
    <source>
        <strain evidence="10 11">DSM 20534</strain>
    </source>
</reference>
<name>A0A0R1GWQ9_9LACO</name>
<dbReference type="GO" id="GO:0004222">
    <property type="term" value="F:metalloendopeptidase activity"/>
    <property type="evidence" value="ECO:0007669"/>
    <property type="project" value="InterPro"/>
</dbReference>
<organism evidence="10 11">
    <name type="scientific">Amylolactobacillus amylotrophicus DSM 20534</name>
    <dbReference type="NCBI Taxonomy" id="1423722"/>
    <lineage>
        <taxon>Bacteria</taxon>
        <taxon>Bacillati</taxon>
        <taxon>Bacillota</taxon>
        <taxon>Bacilli</taxon>
        <taxon>Lactobacillales</taxon>
        <taxon>Lactobacillaceae</taxon>
        <taxon>Amylolactobacillus</taxon>
    </lineage>
</organism>
<comment type="caution">
    <text evidence="10">The sequence shown here is derived from an EMBL/GenBank/DDBJ whole genome shotgun (WGS) entry which is preliminary data.</text>
</comment>
<dbReference type="InterPro" id="IPR023091">
    <property type="entry name" value="MetalPrtase_cat_dom_sf_prd"/>
</dbReference>
<accession>A0A0R1GWQ9</accession>
<dbReference type="SUPFAM" id="SSF55486">
    <property type="entry name" value="Metalloproteases ('zincins'), catalytic domain"/>
    <property type="match status" value="1"/>
</dbReference>
<feature type="binding site" evidence="9">
    <location>
        <position position="127"/>
    </location>
    <ligand>
        <name>Zn(2+)</name>
        <dbReference type="ChEBI" id="CHEBI:29105"/>
        <note>catalytic</note>
    </ligand>
</feature>
<dbReference type="InterPro" id="IPR002036">
    <property type="entry name" value="YbeY"/>
</dbReference>
<evidence type="ECO:0000313" key="11">
    <source>
        <dbReference type="Proteomes" id="UP000050909"/>
    </source>
</evidence>
<dbReference type="PANTHER" id="PTHR46986:SF1">
    <property type="entry name" value="ENDORIBONUCLEASE YBEY, CHLOROPLASTIC"/>
    <property type="match status" value="1"/>
</dbReference>
<keyword evidence="2 9" id="KW-0690">Ribosome biogenesis</keyword>
<comment type="function">
    <text evidence="9">Single strand-specific metallo-endoribonuclease involved in late-stage 70S ribosome quality control and in maturation of the 3' terminus of the 16S rRNA.</text>
</comment>
<evidence type="ECO:0000256" key="9">
    <source>
        <dbReference type="HAMAP-Rule" id="MF_00009"/>
    </source>
</evidence>
<keyword evidence="7 9" id="KW-0378">Hydrolase</keyword>
<dbReference type="Proteomes" id="UP000050909">
    <property type="component" value="Unassembled WGS sequence"/>
</dbReference>
<dbReference type="Pfam" id="PF02130">
    <property type="entry name" value="YbeY"/>
    <property type="match status" value="1"/>
</dbReference>
<dbReference type="AlphaFoldDB" id="A0A0R1GWQ9"/>
<dbReference type="GO" id="GO:0008270">
    <property type="term" value="F:zinc ion binding"/>
    <property type="evidence" value="ECO:0007669"/>
    <property type="project" value="UniProtKB-UniRule"/>
</dbReference>
<evidence type="ECO:0000256" key="1">
    <source>
        <dbReference type="ARBA" id="ARBA00010875"/>
    </source>
</evidence>
<keyword evidence="11" id="KW-1185">Reference proteome</keyword>
<evidence type="ECO:0000256" key="3">
    <source>
        <dbReference type="ARBA" id="ARBA00022552"/>
    </source>
</evidence>
<keyword evidence="8 9" id="KW-0862">Zinc</keyword>
<dbReference type="GO" id="GO:0004521">
    <property type="term" value="F:RNA endonuclease activity"/>
    <property type="evidence" value="ECO:0007669"/>
    <property type="project" value="UniProtKB-UniRule"/>
</dbReference>
<evidence type="ECO:0000256" key="7">
    <source>
        <dbReference type="ARBA" id="ARBA00022801"/>
    </source>
</evidence>
<dbReference type="PATRIC" id="fig|1423722.3.peg.168"/>
<feature type="binding site" evidence="9">
    <location>
        <position position="137"/>
    </location>
    <ligand>
        <name>Zn(2+)</name>
        <dbReference type="ChEBI" id="CHEBI:29105"/>
        <note>catalytic</note>
    </ligand>
</feature>
<keyword evidence="6 9" id="KW-0255">Endonuclease</keyword>
<dbReference type="Gene3D" id="3.40.390.30">
    <property type="entry name" value="Metalloproteases ('zincins'), catalytic domain"/>
    <property type="match status" value="1"/>
</dbReference>
<comment type="subcellular location">
    <subcellularLocation>
        <location evidence="9">Cytoplasm</location>
    </subcellularLocation>
</comment>
<dbReference type="EMBL" id="AZCV01000001">
    <property type="protein sequence ID" value="KRK38478.1"/>
    <property type="molecule type" value="Genomic_DNA"/>
</dbReference>
<dbReference type="InterPro" id="IPR020549">
    <property type="entry name" value="YbeY_CS"/>
</dbReference>
<comment type="similarity">
    <text evidence="1 9">Belongs to the endoribonuclease YbeY family.</text>
</comment>
<feature type="binding site" evidence="9">
    <location>
        <position position="131"/>
    </location>
    <ligand>
        <name>Zn(2+)</name>
        <dbReference type="ChEBI" id="CHEBI:29105"/>
        <note>catalytic</note>
    </ligand>
</feature>
<dbReference type="RefSeq" id="WP_056946197.1">
    <property type="nucleotide sequence ID" value="NZ_AZCV01000001.1"/>
</dbReference>
<keyword evidence="9" id="KW-0963">Cytoplasm</keyword>
<evidence type="ECO:0000256" key="4">
    <source>
        <dbReference type="ARBA" id="ARBA00022722"/>
    </source>
</evidence>
<evidence type="ECO:0000313" key="10">
    <source>
        <dbReference type="EMBL" id="KRK38478.1"/>
    </source>
</evidence>
<keyword evidence="3 9" id="KW-0698">rRNA processing</keyword>
<evidence type="ECO:0000256" key="5">
    <source>
        <dbReference type="ARBA" id="ARBA00022723"/>
    </source>
</evidence>
<dbReference type="PROSITE" id="PS01306">
    <property type="entry name" value="UPF0054"/>
    <property type="match status" value="1"/>
</dbReference>
<comment type="cofactor">
    <cofactor evidence="9">
        <name>Zn(2+)</name>
        <dbReference type="ChEBI" id="CHEBI:29105"/>
    </cofactor>
    <text evidence="9">Binds 1 zinc ion.</text>
</comment>
<dbReference type="GO" id="GO:0005737">
    <property type="term" value="C:cytoplasm"/>
    <property type="evidence" value="ECO:0007669"/>
    <property type="project" value="UniProtKB-SubCell"/>
</dbReference>
<protein>
    <recommendedName>
        <fullName evidence="9">Endoribonuclease YbeY</fullName>
        <ecNumber evidence="9">3.1.-.-</ecNumber>
    </recommendedName>
</protein>
<gene>
    <name evidence="9" type="primary">ybeY</name>
    <name evidence="10" type="ORF">FC62_GL000164</name>
</gene>